<evidence type="ECO:0000313" key="2">
    <source>
        <dbReference type="EMBL" id="MCO5955640.1"/>
    </source>
</evidence>
<keyword evidence="1" id="KW-0732">Signal</keyword>
<dbReference type="EMBL" id="JAMXLX010000001">
    <property type="protein sequence ID" value="MCO5955640.1"/>
    <property type="molecule type" value="Genomic_DNA"/>
</dbReference>
<feature type="signal peptide" evidence="1">
    <location>
        <begin position="1"/>
        <end position="21"/>
    </location>
</feature>
<reference evidence="2" key="1">
    <citation type="submission" date="2022-06" db="EMBL/GenBank/DDBJ databases">
        <authorList>
            <person name="Sun Q."/>
        </authorList>
    </citation>
    <scope>NUCLEOTIDE SEQUENCE</scope>
    <source>
        <strain evidence="2">S101</strain>
    </source>
</reference>
<feature type="chain" id="PRO_5042513042" evidence="1">
    <location>
        <begin position="22"/>
        <end position="353"/>
    </location>
</feature>
<gene>
    <name evidence="2" type="ORF">NBH21_02545</name>
</gene>
<name>A0AAJ1F3L2_9HYPH</name>
<accession>A0AAJ1F3L2</accession>
<dbReference type="AlphaFoldDB" id="A0AAJ1F3L2"/>
<dbReference type="RefSeq" id="WP_250912383.1">
    <property type="nucleotide sequence ID" value="NZ_JAMXLX010000001.1"/>
</dbReference>
<protein>
    <submittedName>
        <fullName evidence="2">Uncharacterized protein</fullName>
    </submittedName>
</protein>
<evidence type="ECO:0000256" key="1">
    <source>
        <dbReference type="SAM" id="SignalP"/>
    </source>
</evidence>
<proteinExistence type="predicted"/>
<evidence type="ECO:0000313" key="3">
    <source>
        <dbReference type="Proteomes" id="UP001155380"/>
    </source>
</evidence>
<comment type="caution">
    <text evidence="2">The sequence shown here is derived from an EMBL/GenBank/DDBJ whole genome shotgun (WGS) entry which is preliminary data.</text>
</comment>
<organism evidence="2 3">
    <name type="scientific">Ciceribacter sichuanensis</name>
    <dbReference type="NCBI Taxonomy" id="2949647"/>
    <lineage>
        <taxon>Bacteria</taxon>
        <taxon>Pseudomonadati</taxon>
        <taxon>Pseudomonadota</taxon>
        <taxon>Alphaproteobacteria</taxon>
        <taxon>Hyphomicrobiales</taxon>
        <taxon>Rhizobiaceae</taxon>
        <taxon>Ciceribacter</taxon>
    </lineage>
</organism>
<sequence>MTFRLPALGLLLSLNAAPLSAGQLEVQAVDHKLKDVDAATLDLVSQDIQNEPVTDGVWKITFKQPEAFFAKVRLTASAADREQFRANFNIPYFWDEKAPAPFQATLIKPDPQTNSVQQLRREARVYLNAANMMVLNQHARLIWRQLNAELSSWRTQVDPDDIDTAFYFLLTSKELANNRFFQPDDEVTTAMEWLSKQLGSPDAAVPPKIAQEATKIIGELRLARSTQYQVVVNRINEDIGGFSSGKRISACLRARAISDTMLGFDSTERAEIDPDGRRALQAMIGNARCIIRNYGKVTVDNAYTEYAKWLSEQMQERIALQAPDSNTTLVQQATSHLKSLQTALDGWEKSPPT</sequence>
<dbReference type="Proteomes" id="UP001155380">
    <property type="component" value="Unassembled WGS sequence"/>
</dbReference>